<dbReference type="AlphaFoldDB" id="A0A565C4W7"/>
<protein>
    <submittedName>
        <fullName evidence="1">Uncharacterized protein</fullName>
    </submittedName>
</protein>
<sequence length="152" mass="17682">MVRERVMPISSFVHHYKVMLNELLSQMKKDDTDFSASNCLHPSSMRKKYGHTDTKSFRGEDIGVIVLGKFKDGIYCYSTSWLFLHVSPRYLKAYMSTISCHQINFFEGSSKLLRCQCHHVTLIGYDDMFLLLYRSHLLDDCNCMTELAALMF</sequence>
<dbReference type="EMBL" id="CABITT030000006">
    <property type="protein sequence ID" value="VVB08660.1"/>
    <property type="molecule type" value="Genomic_DNA"/>
</dbReference>
<dbReference type="Proteomes" id="UP000489600">
    <property type="component" value="Unassembled WGS sequence"/>
</dbReference>
<dbReference type="OrthoDB" id="2314520at2759"/>
<keyword evidence="2" id="KW-1185">Reference proteome</keyword>
<evidence type="ECO:0000313" key="1">
    <source>
        <dbReference type="EMBL" id="VVB08660.1"/>
    </source>
</evidence>
<name>A0A565C4W7_9BRAS</name>
<reference evidence="1" key="1">
    <citation type="submission" date="2019-07" db="EMBL/GenBank/DDBJ databases">
        <authorList>
            <person name="Dittberner H."/>
        </authorList>
    </citation>
    <scope>NUCLEOTIDE SEQUENCE [LARGE SCALE GENOMIC DNA]</scope>
</reference>
<proteinExistence type="predicted"/>
<evidence type="ECO:0000313" key="2">
    <source>
        <dbReference type="Proteomes" id="UP000489600"/>
    </source>
</evidence>
<accession>A0A565C4W7</accession>
<comment type="caution">
    <text evidence="1">The sequence shown here is derived from an EMBL/GenBank/DDBJ whole genome shotgun (WGS) entry which is preliminary data.</text>
</comment>
<organism evidence="1 2">
    <name type="scientific">Arabis nemorensis</name>
    <dbReference type="NCBI Taxonomy" id="586526"/>
    <lineage>
        <taxon>Eukaryota</taxon>
        <taxon>Viridiplantae</taxon>
        <taxon>Streptophyta</taxon>
        <taxon>Embryophyta</taxon>
        <taxon>Tracheophyta</taxon>
        <taxon>Spermatophyta</taxon>
        <taxon>Magnoliopsida</taxon>
        <taxon>eudicotyledons</taxon>
        <taxon>Gunneridae</taxon>
        <taxon>Pentapetalae</taxon>
        <taxon>rosids</taxon>
        <taxon>malvids</taxon>
        <taxon>Brassicales</taxon>
        <taxon>Brassicaceae</taxon>
        <taxon>Arabideae</taxon>
        <taxon>Arabis</taxon>
    </lineage>
</organism>
<gene>
    <name evidence="1" type="ORF">ANE_LOCUS19104</name>
</gene>